<evidence type="ECO:0000256" key="3">
    <source>
        <dbReference type="ARBA" id="ARBA00022729"/>
    </source>
</evidence>
<dbReference type="PATRIC" id="fig|360411.5.peg.3368"/>
<name>A0A0P6XBM6_9CHLR</name>
<dbReference type="OrthoDB" id="9796817at2"/>
<dbReference type="PANTHER" id="PTHR30290:SF9">
    <property type="entry name" value="OLIGOPEPTIDE-BINDING PROTEIN APPA"/>
    <property type="match status" value="1"/>
</dbReference>
<evidence type="ECO:0000313" key="5">
    <source>
        <dbReference type="EMBL" id="KPL77173.1"/>
    </source>
</evidence>
<dbReference type="GO" id="GO:0043190">
    <property type="term" value="C:ATP-binding cassette (ABC) transporter complex"/>
    <property type="evidence" value="ECO:0007669"/>
    <property type="project" value="InterPro"/>
</dbReference>
<comment type="caution">
    <text evidence="5">The sequence shown here is derived from an EMBL/GenBank/DDBJ whole genome shotgun (WGS) entry which is preliminary data.</text>
</comment>
<reference evidence="5 6" key="1">
    <citation type="submission" date="2015-07" db="EMBL/GenBank/DDBJ databases">
        <title>Draft genome of Bellilinea caldifistulae DSM 17877.</title>
        <authorList>
            <person name="Hemp J."/>
            <person name="Ward L.M."/>
            <person name="Pace L.A."/>
            <person name="Fischer W.W."/>
        </authorList>
    </citation>
    <scope>NUCLEOTIDE SEQUENCE [LARGE SCALE GENOMIC DNA]</scope>
    <source>
        <strain evidence="5 6">GOMI-1</strain>
    </source>
</reference>
<evidence type="ECO:0000259" key="4">
    <source>
        <dbReference type="Pfam" id="PF00496"/>
    </source>
</evidence>
<dbReference type="InterPro" id="IPR030678">
    <property type="entry name" value="Peptide/Ni-bd"/>
</dbReference>
<sequence>MKKFRWQILIILLTGLVVGILLLSEQPEGVTQIVPEPVTGGFYTEALIGSLQRLNPLLDFYNPADRDIDRLLYSRLLSFDERGIPVPDLAASWGISQDGTIYNFEIRPDVKWHDGQPLTAADIVFTIEMLRNGGEIVPEDLQRFWRDVEVVQLSDTLIQFKLPEPFAPFLDYLTFGVVPQHLLGNRTIDQIRDLQFNIEPVGSGPYRFDQLIVEDGQIAGVSLLAFEDYYGKKPFIPQVIFRYFPDAASALQAYQGDRVMGISSISEDVLSTALAERDLAIYTGRKPELGLILFNLKNPEVGFLQKPEVRRALYLGINRQYLVDRILGGQAILADGPIFPGTWAYYDGLPRVNYDPERARQILIDAGYTLPAEGGDVRIGKEGDALQFTMLVPDTARSRALAEAIQQDWAALNVQVTVEYLPYPDLIEQHLTPRDYQAALVDLNFTRSPDPDPYPFWDSVQATGGQNYAQWDHKIASEYLEEARITIDLNERARLYRNFQVIFAEELPALPLFYPVYNYGVDRQVQGVRMGPLLESSDRFATVLEWYLSSRPAAVTPTP</sequence>
<dbReference type="GO" id="GO:0015833">
    <property type="term" value="P:peptide transport"/>
    <property type="evidence" value="ECO:0007669"/>
    <property type="project" value="TreeGrafter"/>
</dbReference>
<proteinExistence type="inferred from homology"/>
<dbReference type="SUPFAM" id="SSF53850">
    <property type="entry name" value="Periplasmic binding protein-like II"/>
    <property type="match status" value="1"/>
</dbReference>
<dbReference type="Gene3D" id="3.10.105.10">
    <property type="entry name" value="Dipeptide-binding Protein, Domain 3"/>
    <property type="match status" value="1"/>
</dbReference>
<evidence type="ECO:0000256" key="2">
    <source>
        <dbReference type="ARBA" id="ARBA00022448"/>
    </source>
</evidence>
<dbReference type="Gene3D" id="3.40.190.10">
    <property type="entry name" value="Periplasmic binding protein-like II"/>
    <property type="match status" value="1"/>
</dbReference>
<dbReference type="Pfam" id="PF00496">
    <property type="entry name" value="SBP_bac_5"/>
    <property type="match status" value="1"/>
</dbReference>
<dbReference type="EMBL" id="LGHJ01000010">
    <property type="protein sequence ID" value="KPL77173.1"/>
    <property type="molecule type" value="Genomic_DNA"/>
</dbReference>
<dbReference type="InterPro" id="IPR039424">
    <property type="entry name" value="SBP_5"/>
</dbReference>
<comment type="similarity">
    <text evidence="1">Belongs to the bacterial solute-binding protein 5 family.</text>
</comment>
<gene>
    <name evidence="5" type="ORF">AC812_04195</name>
</gene>
<dbReference type="RefSeq" id="WP_061914710.1">
    <property type="nucleotide sequence ID" value="NZ_DF967971.1"/>
</dbReference>
<dbReference type="CDD" id="cd08513">
    <property type="entry name" value="PBP2_thermophilic_Hb8_like"/>
    <property type="match status" value="1"/>
</dbReference>
<dbReference type="Proteomes" id="UP000050514">
    <property type="component" value="Unassembled WGS sequence"/>
</dbReference>
<organism evidence="5 6">
    <name type="scientific">Bellilinea caldifistulae</name>
    <dbReference type="NCBI Taxonomy" id="360411"/>
    <lineage>
        <taxon>Bacteria</taxon>
        <taxon>Bacillati</taxon>
        <taxon>Chloroflexota</taxon>
        <taxon>Anaerolineae</taxon>
        <taxon>Anaerolineales</taxon>
        <taxon>Anaerolineaceae</taxon>
        <taxon>Bellilinea</taxon>
    </lineage>
</organism>
<keyword evidence="6" id="KW-1185">Reference proteome</keyword>
<dbReference type="InterPro" id="IPR000914">
    <property type="entry name" value="SBP_5_dom"/>
</dbReference>
<dbReference type="GO" id="GO:0042597">
    <property type="term" value="C:periplasmic space"/>
    <property type="evidence" value="ECO:0007669"/>
    <property type="project" value="UniProtKB-ARBA"/>
</dbReference>
<keyword evidence="2" id="KW-0813">Transport</keyword>
<dbReference type="STRING" id="360411.AC812_04195"/>
<keyword evidence="3" id="KW-0732">Signal</keyword>
<feature type="domain" description="Solute-binding protein family 5" evidence="4">
    <location>
        <begin position="85"/>
        <end position="456"/>
    </location>
</feature>
<protein>
    <recommendedName>
        <fullName evidence="4">Solute-binding protein family 5 domain-containing protein</fullName>
    </recommendedName>
</protein>
<evidence type="ECO:0000256" key="1">
    <source>
        <dbReference type="ARBA" id="ARBA00005695"/>
    </source>
</evidence>
<dbReference type="GO" id="GO:1904680">
    <property type="term" value="F:peptide transmembrane transporter activity"/>
    <property type="evidence" value="ECO:0007669"/>
    <property type="project" value="TreeGrafter"/>
</dbReference>
<accession>A0A0P6XBM6</accession>
<dbReference type="PIRSF" id="PIRSF002741">
    <property type="entry name" value="MppA"/>
    <property type="match status" value="1"/>
</dbReference>
<dbReference type="PANTHER" id="PTHR30290">
    <property type="entry name" value="PERIPLASMIC BINDING COMPONENT OF ABC TRANSPORTER"/>
    <property type="match status" value="1"/>
</dbReference>
<dbReference type="AlphaFoldDB" id="A0A0P6XBM6"/>
<evidence type="ECO:0000313" key="6">
    <source>
        <dbReference type="Proteomes" id="UP000050514"/>
    </source>
</evidence>
<dbReference type="Gene3D" id="3.90.76.10">
    <property type="entry name" value="Dipeptide-binding Protein, Domain 1"/>
    <property type="match status" value="1"/>
</dbReference>